<gene>
    <name evidence="2" type="ORF">SAMN05216587_11319</name>
</gene>
<dbReference type="Gene3D" id="3.40.50.150">
    <property type="entry name" value="Vaccinia Virus protein VP39"/>
    <property type="match status" value="1"/>
</dbReference>
<dbReference type="Gene3D" id="3.40.50.720">
    <property type="entry name" value="NAD(P)-binding Rossmann-like Domain"/>
    <property type="match status" value="1"/>
</dbReference>
<proteinExistence type="predicted"/>
<dbReference type="InterPro" id="IPR013691">
    <property type="entry name" value="MeTrfase_14"/>
</dbReference>
<evidence type="ECO:0000259" key="1">
    <source>
        <dbReference type="Pfam" id="PF08484"/>
    </source>
</evidence>
<dbReference type="Gene3D" id="6.20.50.110">
    <property type="entry name" value="Methyltransferase, zinc-binding domain"/>
    <property type="match status" value="1"/>
</dbReference>
<sequence>MQCRCCEHKISDLSLLVLHNMPLGAQNFPEEFDLLNEKGIDLRLYQCDMCGVIQLSGEPVPYYRDVIRAVGVSKEMKNFREKQFPKWIEENQLSQKKIVEVGCGCGEYLSIMKKYCPQAVGLENNEKSVKCCNDNSLRVYEGYIDKDNYVIPEAPYDGFYILSFLEHFPSPHEMFKGLLANLTDNAVGLIEVPNFDMIIKYSMYSELIQDHLLYFTQESLCRFLSMHGFEVVKCKTVWHDYIISVEVKRRQRLSLDAFKCKQAQIKQKLDDFFAHHEEKHIAVWGAGHQALTNMALLEMEKYVEVVIDSANFKQNKFTPATHIPIYSPESLSKGNIDVVLIMAGSYSQEIASYMKENYPDISSYVLTNNGDVL</sequence>
<dbReference type="EMBL" id="FOJX01000013">
    <property type="protein sequence ID" value="SFB12102.1"/>
    <property type="molecule type" value="Genomic_DNA"/>
</dbReference>
<dbReference type="Pfam" id="PF13489">
    <property type="entry name" value="Methyltransf_23"/>
    <property type="match status" value="1"/>
</dbReference>
<dbReference type="CDD" id="cd02440">
    <property type="entry name" value="AdoMet_MTases"/>
    <property type="match status" value="1"/>
</dbReference>
<protein>
    <submittedName>
        <fullName evidence="2">Putative zinc binding domain-containing protein</fullName>
    </submittedName>
</protein>
<dbReference type="Pfam" id="PF08484">
    <property type="entry name" value="Methyltransf_14"/>
    <property type="match status" value="1"/>
</dbReference>
<dbReference type="PANTHER" id="PTHR43861">
    <property type="entry name" value="TRANS-ACONITATE 2-METHYLTRANSFERASE-RELATED"/>
    <property type="match status" value="1"/>
</dbReference>
<dbReference type="Proteomes" id="UP000183843">
    <property type="component" value="Unassembled WGS sequence"/>
</dbReference>
<evidence type="ECO:0000313" key="2">
    <source>
        <dbReference type="EMBL" id="SFB12102.1"/>
    </source>
</evidence>
<name>A0A1I0YG17_SELRU</name>
<dbReference type="SUPFAM" id="SSF53335">
    <property type="entry name" value="S-adenosyl-L-methionine-dependent methyltransferases"/>
    <property type="match status" value="1"/>
</dbReference>
<dbReference type="InterPro" id="IPR029063">
    <property type="entry name" value="SAM-dependent_MTases_sf"/>
</dbReference>
<reference evidence="2 3" key="1">
    <citation type="submission" date="2016-10" db="EMBL/GenBank/DDBJ databases">
        <authorList>
            <person name="de Groot N.N."/>
        </authorList>
    </citation>
    <scope>NUCLEOTIDE SEQUENCE [LARGE SCALE GENOMIC DNA]</scope>
    <source>
        <strain evidence="2 3">L14</strain>
    </source>
</reference>
<dbReference type="PANTHER" id="PTHR43861:SF6">
    <property type="entry name" value="METHYLTRANSFERASE TYPE 11"/>
    <property type="match status" value="1"/>
</dbReference>
<accession>A0A1I0YG17</accession>
<feature type="domain" description="C-methyltransferase" evidence="1">
    <location>
        <begin position="255"/>
        <end position="356"/>
    </location>
</feature>
<evidence type="ECO:0000313" key="3">
    <source>
        <dbReference type="Proteomes" id="UP000183843"/>
    </source>
</evidence>
<dbReference type="AlphaFoldDB" id="A0A1I0YG17"/>
<organism evidence="2 3">
    <name type="scientific">Selenomonas ruminantium</name>
    <dbReference type="NCBI Taxonomy" id="971"/>
    <lineage>
        <taxon>Bacteria</taxon>
        <taxon>Bacillati</taxon>
        <taxon>Bacillota</taxon>
        <taxon>Negativicutes</taxon>
        <taxon>Selenomonadales</taxon>
        <taxon>Selenomonadaceae</taxon>
        <taxon>Selenomonas</taxon>
    </lineage>
</organism>
<dbReference type="InterPro" id="IPR038576">
    <property type="entry name" value="Methyltransf_Zn-bd_dom_put_sf"/>
</dbReference>